<dbReference type="InterPro" id="IPR049445">
    <property type="entry name" value="TetR_SbtR-like_C"/>
</dbReference>
<dbReference type="PANTHER" id="PTHR30055:SF234">
    <property type="entry name" value="HTH-TYPE TRANSCRIPTIONAL REGULATOR BETI"/>
    <property type="match status" value="1"/>
</dbReference>
<dbReference type="InterPro" id="IPR009057">
    <property type="entry name" value="Homeodomain-like_sf"/>
</dbReference>
<reference evidence="5 6" key="1">
    <citation type="submission" date="2018-06" db="EMBL/GenBank/DDBJ databases">
        <authorList>
            <consortium name="Pathogen Informatics"/>
            <person name="Doyle S."/>
        </authorList>
    </citation>
    <scope>NUCLEOTIDE SEQUENCE [LARGE SCALE GENOMIC DNA]</scope>
    <source>
        <strain evidence="5 6">NCTC9140</strain>
    </source>
</reference>
<proteinExistence type="predicted"/>
<evidence type="ECO:0000256" key="3">
    <source>
        <dbReference type="ARBA" id="ARBA00023163"/>
    </source>
</evidence>
<name>A0A377TW23_KLEPN</name>
<keyword evidence="3" id="KW-0804">Transcription</keyword>
<evidence type="ECO:0000259" key="4">
    <source>
        <dbReference type="Pfam" id="PF21597"/>
    </source>
</evidence>
<dbReference type="SUPFAM" id="SSF46689">
    <property type="entry name" value="Homeodomain-like"/>
    <property type="match status" value="1"/>
</dbReference>
<dbReference type="InterPro" id="IPR050109">
    <property type="entry name" value="HTH-type_TetR-like_transc_reg"/>
</dbReference>
<accession>A0A377TW23</accession>
<dbReference type="Proteomes" id="UP000254938">
    <property type="component" value="Unassembled WGS sequence"/>
</dbReference>
<evidence type="ECO:0000256" key="1">
    <source>
        <dbReference type="ARBA" id="ARBA00023015"/>
    </source>
</evidence>
<dbReference type="InterPro" id="IPR036271">
    <property type="entry name" value="Tet_transcr_reg_TetR-rel_C_sf"/>
</dbReference>
<dbReference type="Gene3D" id="1.10.357.10">
    <property type="entry name" value="Tetracycline Repressor, domain 2"/>
    <property type="match status" value="1"/>
</dbReference>
<keyword evidence="1" id="KW-0805">Transcription regulation</keyword>
<sequence>MGTLYRHFPNRDSLLEALLRSRFAALTARAESLLLAADPAAALLEWLAESVAFTHQHRGIIAPLMSAIDDPESALHSACVALRAAGTSLLNRAQQAGLARPDLSGEELFDLIAALAWLREQPSHAPHAERILAVLADAILTAG</sequence>
<dbReference type="GO" id="GO:0000976">
    <property type="term" value="F:transcription cis-regulatory region binding"/>
    <property type="evidence" value="ECO:0007669"/>
    <property type="project" value="TreeGrafter"/>
</dbReference>
<dbReference type="AlphaFoldDB" id="A0A377TW23"/>
<organism evidence="5 6">
    <name type="scientific">Klebsiella pneumoniae</name>
    <dbReference type="NCBI Taxonomy" id="573"/>
    <lineage>
        <taxon>Bacteria</taxon>
        <taxon>Pseudomonadati</taxon>
        <taxon>Pseudomonadota</taxon>
        <taxon>Gammaproteobacteria</taxon>
        <taxon>Enterobacterales</taxon>
        <taxon>Enterobacteriaceae</taxon>
        <taxon>Klebsiella/Raoultella group</taxon>
        <taxon>Klebsiella</taxon>
        <taxon>Klebsiella pneumoniae complex</taxon>
    </lineage>
</organism>
<dbReference type="SUPFAM" id="SSF48498">
    <property type="entry name" value="Tetracyclin repressor-like, C-terminal domain"/>
    <property type="match status" value="1"/>
</dbReference>
<feature type="domain" description="Transcriptional regulator SbtR-like C-terminal" evidence="4">
    <location>
        <begin position="38"/>
        <end position="137"/>
    </location>
</feature>
<dbReference type="Pfam" id="PF21597">
    <property type="entry name" value="TetR_C_43"/>
    <property type="match status" value="1"/>
</dbReference>
<evidence type="ECO:0000313" key="5">
    <source>
        <dbReference type="EMBL" id="STS82210.1"/>
    </source>
</evidence>
<dbReference type="PANTHER" id="PTHR30055">
    <property type="entry name" value="HTH-TYPE TRANSCRIPTIONAL REGULATOR RUTR"/>
    <property type="match status" value="1"/>
</dbReference>
<gene>
    <name evidence="5" type="ORF">NCTC9140_03958</name>
</gene>
<keyword evidence="2" id="KW-0238">DNA-binding</keyword>
<dbReference type="EMBL" id="UGKQ01000007">
    <property type="protein sequence ID" value="STS82210.1"/>
    <property type="molecule type" value="Genomic_DNA"/>
</dbReference>
<evidence type="ECO:0000256" key="2">
    <source>
        <dbReference type="ARBA" id="ARBA00023125"/>
    </source>
</evidence>
<dbReference type="GO" id="GO:0003700">
    <property type="term" value="F:DNA-binding transcription factor activity"/>
    <property type="evidence" value="ECO:0007669"/>
    <property type="project" value="TreeGrafter"/>
</dbReference>
<protein>
    <submittedName>
        <fullName evidence="5">TetR family transcriptional regulator</fullName>
    </submittedName>
</protein>
<evidence type="ECO:0000313" key="6">
    <source>
        <dbReference type="Proteomes" id="UP000254938"/>
    </source>
</evidence>